<comment type="caution">
    <text evidence="2">The sequence shown here is derived from an EMBL/GenBank/DDBJ whole genome shotgun (WGS) entry which is preliminary data.</text>
</comment>
<dbReference type="NCBIfam" id="TIGR00199">
    <property type="entry name" value="PncC_domain"/>
    <property type="match status" value="1"/>
</dbReference>
<gene>
    <name evidence="2" type="ORF">S01H4_05108</name>
</gene>
<accession>X1BAS1</accession>
<dbReference type="SUPFAM" id="SSF142433">
    <property type="entry name" value="CinA-like"/>
    <property type="match status" value="1"/>
</dbReference>
<organism evidence="2">
    <name type="scientific">marine sediment metagenome</name>
    <dbReference type="NCBI Taxonomy" id="412755"/>
    <lineage>
        <taxon>unclassified sequences</taxon>
        <taxon>metagenomes</taxon>
        <taxon>ecological metagenomes</taxon>
    </lineage>
</organism>
<protein>
    <recommendedName>
        <fullName evidence="1">CinA C-terminal domain-containing protein</fullName>
    </recommendedName>
</protein>
<reference evidence="2" key="1">
    <citation type="journal article" date="2014" name="Front. Microbiol.">
        <title>High frequency of phylogenetically diverse reductive dehalogenase-homologous genes in deep subseafloor sedimentary metagenomes.</title>
        <authorList>
            <person name="Kawai M."/>
            <person name="Futagami T."/>
            <person name="Toyoda A."/>
            <person name="Takaki Y."/>
            <person name="Nishi S."/>
            <person name="Hori S."/>
            <person name="Arai W."/>
            <person name="Tsubouchi T."/>
            <person name="Morono Y."/>
            <person name="Uchiyama I."/>
            <person name="Ito T."/>
            <person name="Fujiyama A."/>
            <person name="Inagaki F."/>
            <person name="Takami H."/>
        </authorList>
    </citation>
    <scope>NUCLEOTIDE SEQUENCE</scope>
    <source>
        <strain evidence="2">Expedition CK06-06</strain>
    </source>
</reference>
<dbReference type="Gene3D" id="3.90.950.20">
    <property type="entry name" value="CinA-like"/>
    <property type="match status" value="1"/>
</dbReference>
<dbReference type="EMBL" id="BART01001447">
    <property type="protein sequence ID" value="GAG69066.1"/>
    <property type="molecule type" value="Genomic_DNA"/>
</dbReference>
<dbReference type="InterPro" id="IPR008136">
    <property type="entry name" value="CinA_C"/>
</dbReference>
<evidence type="ECO:0000313" key="2">
    <source>
        <dbReference type="EMBL" id="GAG69066.1"/>
    </source>
</evidence>
<sequence>MSLEEEIGRLLKKHKLTLAIAESATGGLLTHLITNVSGSSEYCEGGMVTYSNRMKEEELGVKEETLKKHGAVSSQVAEEMASGIKRKRGVDIALSTTGIAGPTGATPGKPVGLFYIGLSSAWGTLSKKCQFQGTRLQNKQSAVDEALSMLKHHLLNYYP</sequence>
<dbReference type="AlphaFoldDB" id="X1BAS1"/>
<dbReference type="Pfam" id="PF02464">
    <property type="entry name" value="CinA"/>
    <property type="match status" value="1"/>
</dbReference>
<proteinExistence type="predicted"/>
<dbReference type="InterPro" id="IPR036653">
    <property type="entry name" value="CinA-like_C"/>
</dbReference>
<feature type="domain" description="CinA C-terminal" evidence="1">
    <location>
        <begin position="2"/>
        <end position="153"/>
    </location>
</feature>
<name>X1BAS1_9ZZZZ</name>
<evidence type="ECO:0000259" key="1">
    <source>
        <dbReference type="Pfam" id="PF02464"/>
    </source>
</evidence>